<proteinExistence type="predicted"/>
<dbReference type="SUPFAM" id="SSF54695">
    <property type="entry name" value="POZ domain"/>
    <property type="match status" value="1"/>
</dbReference>
<reference evidence="3" key="1">
    <citation type="submission" date="2025-08" db="UniProtKB">
        <authorList>
            <consortium name="Ensembl"/>
        </authorList>
    </citation>
    <scope>IDENTIFICATION</scope>
</reference>
<dbReference type="Proteomes" id="UP000694420">
    <property type="component" value="Unplaced"/>
</dbReference>
<evidence type="ECO:0000256" key="1">
    <source>
        <dbReference type="SAM" id="MobiDB-lite"/>
    </source>
</evidence>
<keyword evidence="4" id="KW-1185">Reference proteome</keyword>
<dbReference type="GO" id="GO:0051260">
    <property type="term" value="P:protein homooligomerization"/>
    <property type="evidence" value="ECO:0007669"/>
    <property type="project" value="InterPro"/>
</dbReference>
<organism evidence="3 4">
    <name type="scientific">Nothoprocta perdicaria</name>
    <name type="common">Chilean tinamou</name>
    <name type="synonym">Crypturus perdicarius</name>
    <dbReference type="NCBI Taxonomy" id="30464"/>
    <lineage>
        <taxon>Eukaryota</taxon>
        <taxon>Metazoa</taxon>
        <taxon>Chordata</taxon>
        <taxon>Craniata</taxon>
        <taxon>Vertebrata</taxon>
        <taxon>Euteleostomi</taxon>
        <taxon>Archelosauria</taxon>
        <taxon>Archosauria</taxon>
        <taxon>Dinosauria</taxon>
        <taxon>Saurischia</taxon>
        <taxon>Theropoda</taxon>
        <taxon>Coelurosauria</taxon>
        <taxon>Aves</taxon>
        <taxon>Palaeognathae</taxon>
        <taxon>Tinamiformes</taxon>
        <taxon>Tinamidae</taxon>
        <taxon>Nothoprocta</taxon>
    </lineage>
</organism>
<dbReference type="InterPro" id="IPR003131">
    <property type="entry name" value="T1-type_BTB"/>
</dbReference>
<name>A0A8C6YMI9_NOTPE</name>
<dbReference type="Gene3D" id="3.30.710.10">
    <property type="entry name" value="Potassium Channel Kv1.1, Chain A"/>
    <property type="match status" value="1"/>
</dbReference>
<dbReference type="Pfam" id="PF02214">
    <property type="entry name" value="BTB_2"/>
    <property type="match status" value="1"/>
</dbReference>
<evidence type="ECO:0000313" key="3">
    <source>
        <dbReference type="Ensembl" id="ENSNPEP00000000774.1"/>
    </source>
</evidence>
<feature type="domain" description="Potassium channel tetramerisation-type BTB" evidence="2">
    <location>
        <begin position="114"/>
        <end position="169"/>
    </location>
</feature>
<dbReference type="AlphaFoldDB" id="A0A8C6YMI9"/>
<dbReference type="GO" id="GO:0045742">
    <property type="term" value="P:positive regulation of epidermal growth factor receptor signaling pathway"/>
    <property type="evidence" value="ECO:0007669"/>
    <property type="project" value="TreeGrafter"/>
</dbReference>
<accession>A0A8C6YMI9</accession>
<dbReference type="PANTHER" id="PTHR15859">
    <property type="entry name" value="SETA BINDING PROTEIN 1"/>
    <property type="match status" value="1"/>
</dbReference>
<sequence length="228" mass="23922">MGTRVPLAPGSPLARGSHWHQDPIGTRIPSAPGSPWHEGPIGTRIPLAPGSPWHEGPIGTRVPLARGSRCHKSPQAQGSPRLRDQLGTRIPVGGGSFDPGVPLGPPGVPLAPMFSTSRQTLTWIPDSFFSSLLSGRISTLKDETGAIFIDRDPTVFAPILNFLRTKELDASGRRARGPASRAPCASCAATTTGSPWPTRSSWCATGSGALRRAPGAPARRFLARVPAG</sequence>
<evidence type="ECO:0000313" key="4">
    <source>
        <dbReference type="Proteomes" id="UP000694420"/>
    </source>
</evidence>
<evidence type="ECO:0000259" key="2">
    <source>
        <dbReference type="Pfam" id="PF02214"/>
    </source>
</evidence>
<dbReference type="InterPro" id="IPR047876">
    <property type="entry name" value="SHKBP1/KCTD3"/>
</dbReference>
<dbReference type="Ensembl" id="ENSNPET00000000786.1">
    <property type="protein sequence ID" value="ENSNPEP00000000774.1"/>
    <property type="gene ID" value="ENSNPEG00000000617.1"/>
</dbReference>
<dbReference type="InterPro" id="IPR011333">
    <property type="entry name" value="SKP1/BTB/POZ_sf"/>
</dbReference>
<dbReference type="PANTHER" id="PTHR15859:SF5">
    <property type="entry name" value="SH3KBP1-BINDING PROTEIN 1"/>
    <property type="match status" value="1"/>
</dbReference>
<reference evidence="3" key="2">
    <citation type="submission" date="2025-09" db="UniProtKB">
        <authorList>
            <consortium name="Ensembl"/>
        </authorList>
    </citation>
    <scope>IDENTIFICATION</scope>
</reference>
<protein>
    <recommendedName>
        <fullName evidence="2">Potassium channel tetramerisation-type BTB domain-containing protein</fullName>
    </recommendedName>
</protein>
<feature type="region of interest" description="Disordered" evidence="1">
    <location>
        <begin position="1"/>
        <end position="87"/>
    </location>
</feature>